<dbReference type="RefSeq" id="WP_315724879.1">
    <property type="nucleotide sequence ID" value="NZ_JAVUPU010000003.1"/>
</dbReference>
<name>A0ABU3Q5F9_9SPHN</name>
<comment type="caution">
    <text evidence="2">The sequence shown here is derived from an EMBL/GenBank/DDBJ whole genome shotgun (WGS) entry which is preliminary data.</text>
</comment>
<reference evidence="2 3" key="1">
    <citation type="submission" date="2023-05" db="EMBL/GenBank/DDBJ databases">
        <authorList>
            <person name="Guo Y."/>
        </authorList>
    </citation>
    <scope>NUCLEOTIDE SEQUENCE [LARGE SCALE GENOMIC DNA]</scope>
    <source>
        <strain evidence="2 3">GR2756</strain>
    </source>
</reference>
<dbReference type="Proteomes" id="UP001259572">
    <property type="component" value="Unassembled WGS sequence"/>
</dbReference>
<evidence type="ECO:0000313" key="3">
    <source>
        <dbReference type="Proteomes" id="UP001259572"/>
    </source>
</evidence>
<feature type="compositionally biased region" description="Basic and acidic residues" evidence="1">
    <location>
        <begin position="56"/>
        <end position="71"/>
    </location>
</feature>
<proteinExistence type="predicted"/>
<evidence type="ECO:0000313" key="2">
    <source>
        <dbReference type="EMBL" id="MDT9598642.1"/>
    </source>
</evidence>
<protein>
    <submittedName>
        <fullName evidence="2">Uncharacterized protein</fullName>
    </submittedName>
</protein>
<keyword evidence="3" id="KW-1185">Reference proteome</keyword>
<gene>
    <name evidence="2" type="ORF">RQX22_06745</name>
</gene>
<sequence>MGLQQDREYFEQRAESEIEMAQTARHEKAVRAHYEMAGLYLDRVHAPDDNDLDAGSLDKVEAEQEGEAKQI</sequence>
<evidence type="ECO:0000256" key="1">
    <source>
        <dbReference type="SAM" id="MobiDB-lite"/>
    </source>
</evidence>
<organism evidence="2 3">
    <name type="scientific">Sphingosinicella rhizophila</name>
    <dbReference type="NCBI Taxonomy" id="3050082"/>
    <lineage>
        <taxon>Bacteria</taxon>
        <taxon>Pseudomonadati</taxon>
        <taxon>Pseudomonadota</taxon>
        <taxon>Alphaproteobacteria</taxon>
        <taxon>Sphingomonadales</taxon>
        <taxon>Sphingosinicellaceae</taxon>
        <taxon>Sphingosinicella</taxon>
    </lineage>
</organism>
<dbReference type="EMBL" id="JAVUPU010000003">
    <property type="protein sequence ID" value="MDT9598642.1"/>
    <property type="molecule type" value="Genomic_DNA"/>
</dbReference>
<feature type="region of interest" description="Disordered" evidence="1">
    <location>
        <begin position="45"/>
        <end position="71"/>
    </location>
</feature>
<accession>A0ABU3Q5F9</accession>